<dbReference type="Proteomes" id="UP000800096">
    <property type="component" value="Unassembled WGS sequence"/>
</dbReference>
<protein>
    <submittedName>
        <fullName evidence="1">Uncharacterized protein</fullName>
    </submittedName>
</protein>
<name>A0A6A5R4C8_AMPQU</name>
<proteinExistence type="predicted"/>
<evidence type="ECO:0000313" key="1">
    <source>
        <dbReference type="EMBL" id="KAF1922018.1"/>
    </source>
</evidence>
<evidence type="ECO:0000313" key="2">
    <source>
        <dbReference type="Proteomes" id="UP000800096"/>
    </source>
</evidence>
<dbReference type="AlphaFoldDB" id="A0A6A5R4C8"/>
<feature type="non-terminal residue" evidence="1">
    <location>
        <position position="1"/>
    </location>
</feature>
<dbReference type="EMBL" id="ML979132">
    <property type="protein sequence ID" value="KAF1922018.1"/>
    <property type="molecule type" value="Genomic_DNA"/>
</dbReference>
<gene>
    <name evidence="1" type="ORF">BDU57DRAFT_511124</name>
</gene>
<reference evidence="1" key="1">
    <citation type="journal article" date="2020" name="Stud. Mycol.">
        <title>101 Dothideomycetes genomes: a test case for predicting lifestyles and emergence of pathogens.</title>
        <authorList>
            <person name="Haridas S."/>
            <person name="Albert R."/>
            <person name="Binder M."/>
            <person name="Bloem J."/>
            <person name="Labutti K."/>
            <person name="Salamov A."/>
            <person name="Andreopoulos B."/>
            <person name="Baker S."/>
            <person name="Barry K."/>
            <person name="Bills G."/>
            <person name="Bluhm B."/>
            <person name="Cannon C."/>
            <person name="Castanera R."/>
            <person name="Culley D."/>
            <person name="Daum C."/>
            <person name="Ezra D."/>
            <person name="Gonzalez J."/>
            <person name="Henrissat B."/>
            <person name="Kuo A."/>
            <person name="Liang C."/>
            <person name="Lipzen A."/>
            <person name="Lutzoni F."/>
            <person name="Magnuson J."/>
            <person name="Mondo S."/>
            <person name="Nolan M."/>
            <person name="Ohm R."/>
            <person name="Pangilinan J."/>
            <person name="Park H.-J."/>
            <person name="Ramirez L."/>
            <person name="Alfaro M."/>
            <person name="Sun H."/>
            <person name="Tritt A."/>
            <person name="Yoshinaga Y."/>
            <person name="Zwiers L.-H."/>
            <person name="Turgeon B."/>
            <person name="Goodwin S."/>
            <person name="Spatafora J."/>
            <person name="Crous P."/>
            <person name="Grigoriev I."/>
        </authorList>
    </citation>
    <scope>NUCLEOTIDE SEQUENCE</scope>
    <source>
        <strain evidence="1">HMLAC05119</strain>
    </source>
</reference>
<accession>A0A6A5R4C8</accession>
<keyword evidence="2" id="KW-1185">Reference proteome</keyword>
<sequence>MVRWSRRRERVRLRVWVGGASRASHLRTSSVLFWSGVQFETNFVATRATRESILLSFSYQRTWLKVSRWNTTRLIGEIALSPNLKPVTIVVSP</sequence>
<organism evidence="1 2">
    <name type="scientific">Ampelomyces quisqualis</name>
    <name type="common">Powdery mildew agent</name>
    <dbReference type="NCBI Taxonomy" id="50730"/>
    <lineage>
        <taxon>Eukaryota</taxon>
        <taxon>Fungi</taxon>
        <taxon>Dikarya</taxon>
        <taxon>Ascomycota</taxon>
        <taxon>Pezizomycotina</taxon>
        <taxon>Dothideomycetes</taxon>
        <taxon>Pleosporomycetidae</taxon>
        <taxon>Pleosporales</taxon>
        <taxon>Pleosporineae</taxon>
        <taxon>Phaeosphaeriaceae</taxon>
        <taxon>Ampelomyces</taxon>
    </lineage>
</organism>